<dbReference type="RefSeq" id="XP_013379953.1">
    <property type="nucleotide sequence ID" value="XM_013524499.1"/>
</dbReference>
<sequence>MEAMLGQSRRGVNPRSGQVTVQTQPPLAEQETNTTSATHPQVFLEKAECVRSFSTKLKDDRDIFITGLAIDKEHMFVVDNGNNRTKVFTHEGQFKFDIKVNKPCDVAVSQTGHLYITSPGDRCVQVYSTRGQQVTTMGQGLLEWPLGITLNRQGHVMVCDRGKKSIFTFHADSGQLLNTIPLSMCRGPVFITVNSVNDNIVISDWGRCVHVLSPTGDHLYQYDGSREGSELWYPRGVCTDSYGHIFIADTGNDRIVALSPQGQFIRYIVTEDDGLKSPSAVVINPATGQLVVGEFYGNVKTFQYIDLKQGEFNERLRRLCESGKIPVYRQRVAIVGPYGVGKTYLAKRLIHEEYIKEEDANTTGVNIYRHRCVVHKAGRSCWIRGKDDPKDQFAQNMAIGVQNSDTFCEPDLTVLDQTPLEESPPDSEENINNMLTNRAASPDDSESPASPDKAAGK</sequence>
<dbReference type="Gene3D" id="2.120.10.30">
    <property type="entry name" value="TolB, C-terminal domain"/>
    <property type="match status" value="1"/>
</dbReference>
<dbReference type="Gene3D" id="3.40.50.300">
    <property type="entry name" value="P-loop containing nucleotide triphosphate hydrolases"/>
    <property type="match status" value="1"/>
</dbReference>
<dbReference type="PANTHER" id="PTHR24104">
    <property type="entry name" value="E3 UBIQUITIN-PROTEIN LIGASE NHLRC1-RELATED"/>
    <property type="match status" value="1"/>
</dbReference>
<feature type="compositionally biased region" description="Low complexity" evidence="3">
    <location>
        <begin position="439"/>
        <end position="457"/>
    </location>
</feature>
<gene>
    <name evidence="5" type="primary">LOC106151306</name>
</gene>
<dbReference type="GeneID" id="106151306"/>
<keyword evidence="4" id="KW-1185">Reference proteome</keyword>
<dbReference type="InterPro" id="IPR011042">
    <property type="entry name" value="6-blade_b-propeller_TolB-like"/>
</dbReference>
<dbReference type="CDD" id="cd00882">
    <property type="entry name" value="Ras_like_GTPase"/>
    <property type="match status" value="1"/>
</dbReference>
<dbReference type="AlphaFoldDB" id="A0A1S3H1Q4"/>
<evidence type="ECO:0000256" key="1">
    <source>
        <dbReference type="ARBA" id="ARBA00022737"/>
    </source>
</evidence>
<dbReference type="PANTHER" id="PTHR24104:SF57">
    <property type="entry name" value="BEE-MILK PROTEIN"/>
    <property type="match status" value="1"/>
</dbReference>
<feature type="repeat" description="NHL" evidence="2">
    <location>
        <begin position="131"/>
        <end position="172"/>
    </location>
</feature>
<organism evidence="4 5">
    <name type="scientific">Lingula anatina</name>
    <name type="common">Brachiopod</name>
    <name type="synonym">Lingula unguis</name>
    <dbReference type="NCBI Taxonomy" id="7574"/>
    <lineage>
        <taxon>Eukaryota</taxon>
        <taxon>Metazoa</taxon>
        <taxon>Spiralia</taxon>
        <taxon>Lophotrochozoa</taxon>
        <taxon>Brachiopoda</taxon>
        <taxon>Linguliformea</taxon>
        <taxon>Lingulata</taxon>
        <taxon>Lingulida</taxon>
        <taxon>Linguloidea</taxon>
        <taxon>Lingulidae</taxon>
        <taxon>Lingula</taxon>
    </lineage>
</organism>
<dbReference type="GO" id="GO:0061630">
    <property type="term" value="F:ubiquitin protein ligase activity"/>
    <property type="evidence" value="ECO:0007669"/>
    <property type="project" value="TreeGrafter"/>
</dbReference>
<reference evidence="5" key="1">
    <citation type="submission" date="2025-08" db="UniProtKB">
        <authorList>
            <consortium name="RefSeq"/>
        </authorList>
    </citation>
    <scope>IDENTIFICATION</scope>
    <source>
        <tissue evidence="5">Gonads</tissue>
    </source>
</reference>
<dbReference type="GO" id="GO:0000209">
    <property type="term" value="P:protein polyubiquitination"/>
    <property type="evidence" value="ECO:0007669"/>
    <property type="project" value="TreeGrafter"/>
</dbReference>
<feature type="compositionally biased region" description="Polar residues" evidence="3">
    <location>
        <begin position="15"/>
        <end position="37"/>
    </location>
</feature>
<evidence type="ECO:0000256" key="2">
    <source>
        <dbReference type="PROSITE-ProRule" id="PRU00504"/>
    </source>
</evidence>
<dbReference type="Pfam" id="PF01436">
    <property type="entry name" value="NHL"/>
    <property type="match status" value="1"/>
</dbReference>
<dbReference type="KEGG" id="lak:106151306"/>
<dbReference type="PROSITE" id="PS51125">
    <property type="entry name" value="NHL"/>
    <property type="match status" value="2"/>
</dbReference>
<feature type="repeat" description="NHL" evidence="2">
    <location>
        <begin position="226"/>
        <end position="261"/>
    </location>
</feature>
<dbReference type="GO" id="GO:0043161">
    <property type="term" value="P:proteasome-mediated ubiquitin-dependent protein catabolic process"/>
    <property type="evidence" value="ECO:0007669"/>
    <property type="project" value="TreeGrafter"/>
</dbReference>
<dbReference type="STRING" id="7574.A0A1S3H1Q4"/>
<feature type="region of interest" description="Disordered" evidence="3">
    <location>
        <begin position="1"/>
        <end position="37"/>
    </location>
</feature>
<dbReference type="InterPro" id="IPR001258">
    <property type="entry name" value="NHL_repeat"/>
</dbReference>
<dbReference type="InterPro" id="IPR050952">
    <property type="entry name" value="TRIM-NHL_E3_ligases"/>
</dbReference>
<dbReference type="SUPFAM" id="SSF101898">
    <property type="entry name" value="NHL repeat"/>
    <property type="match status" value="1"/>
</dbReference>
<feature type="region of interest" description="Disordered" evidence="3">
    <location>
        <begin position="415"/>
        <end position="457"/>
    </location>
</feature>
<dbReference type="InParanoid" id="A0A1S3H1Q4"/>
<proteinExistence type="predicted"/>
<evidence type="ECO:0000313" key="4">
    <source>
        <dbReference type="Proteomes" id="UP000085678"/>
    </source>
</evidence>
<accession>A0A1S3H1Q4</accession>
<evidence type="ECO:0000313" key="5">
    <source>
        <dbReference type="RefSeq" id="XP_013379953.1"/>
    </source>
</evidence>
<name>A0A1S3H1Q4_LINAN</name>
<dbReference type="OrthoDB" id="6105938at2759"/>
<dbReference type="InterPro" id="IPR027417">
    <property type="entry name" value="P-loop_NTPase"/>
</dbReference>
<dbReference type="SUPFAM" id="SSF52540">
    <property type="entry name" value="P-loop containing nucleoside triphosphate hydrolases"/>
    <property type="match status" value="1"/>
</dbReference>
<dbReference type="Proteomes" id="UP000085678">
    <property type="component" value="Unplaced"/>
</dbReference>
<keyword evidence="1" id="KW-0677">Repeat</keyword>
<protein>
    <submittedName>
        <fullName evidence="5">Uncharacterized protein LOC106151306</fullName>
    </submittedName>
</protein>
<dbReference type="CDD" id="cd05819">
    <property type="entry name" value="NHL"/>
    <property type="match status" value="1"/>
</dbReference>
<evidence type="ECO:0000256" key="3">
    <source>
        <dbReference type="SAM" id="MobiDB-lite"/>
    </source>
</evidence>